<dbReference type="SUPFAM" id="SSF53448">
    <property type="entry name" value="Nucleotide-diphospho-sugar transferases"/>
    <property type="match status" value="1"/>
</dbReference>
<gene>
    <name evidence="1" type="ORF">EM20IM_03990</name>
</gene>
<name>A0ABX7PY57_9BACT</name>
<dbReference type="RefSeq" id="WP_206847938.1">
    <property type="nucleotide sequence ID" value="NZ_CP065956.1"/>
</dbReference>
<dbReference type="InterPro" id="IPR029044">
    <property type="entry name" value="Nucleotide-diphossugar_trans"/>
</dbReference>
<dbReference type="EMBL" id="CP065956">
    <property type="protein sequence ID" value="QSR87491.1"/>
    <property type="molecule type" value="Genomic_DNA"/>
</dbReference>
<proteinExistence type="predicted"/>
<evidence type="ECO:0000313" key="2">
    <source>
        <dbReference type="Proteomes" id="UP000663088"/>
    </source>
</evidence>
<dbReference type="InterPro" id="IPR007877">
    <property type="entry name" value="DUF707"/>
</dbReference>
<evidence type="ECO:0000313" key="1">
    <source>
        <dbReference type="EMBL" id="QSR87491.1"/>
    </source>
</evidence>
<dbReference type="Proteomes" id="UP000663088">
    <property type="component" value="Chromosome"/>
</dbReference>
<dbReference type="Pfam" id="PF05212">
    <property type="entry name" value="DUF707"/>
    <property type="match status" value="1"/>
</dbReference>
<organism evidence="1 2">
    <name type="scientific">Candidatus Methylacidiphilum infernorum</name>
    <dbReference type="NCBI Taxonomy" id="511746"/>
    <lineage>
        <taxon>Bacteria</taxon>
        <taxon>Pseudomonadati</taxon>
        <taxon>Verrucomicrobiota</taxon>
        <taxon>Methylacidiphilae</taxon>
        <taxon>Methylacidiphilales</taxon>
        <taxon>Methylacidiphilaceae</taxon>
        <taxon>Methylacidiphilum (ex Ratnadevi et al. 2023)</taxon>
    </lineage>
</organism>
<accession>A0ABX7PY57</accession>
<sequence length="240" mass="28191">MSNSKGRIKVFGVYSLNKPSLIRHLVRSWDESTQWEVEQIWLAVGEGEPELDLQAYTRKTYPLEKGRFYKWNLANEWLWKVGHFDYIFLSDDDILLPEGFVDRYMEIVLEHRFDLSQPAHSHDSFIDHPFTEKIDGIKARLTRYVEIGPVVCFSRRAFELVFPFPEFPPSGWGFDFVWPLIMEKEGYKMGIIDHLPCVHNLRIPALHYAHSKPGKDMESFLSASPHLKKEEAFQILEVYV</sequence>
<protein>
    <submittedName>
        <fullName evidence="1">DUF707 domain-containing protein</fullName>
    </submittedName>
</protein>
<reference evidence="1 2" key="1">
    <citation type="submission" date="2020-12" db="EMBL/GenBank/DDBJ databases">
        <authorList>
            <person name="Awala S.I."/>
            <person name="Gwak J.-H."/>
            <person name="Kim S.-J."/>
            <person name="Rhee S.-K."/>
        </authorList>
    </citation>
    <scope>NUCLEOTIDE SEQUENCE [LARGE SCALE GENOMIC DNA]</scope>
    <source>
        <strain evidence="1 2">IT5</strain>
    </source>
</reference>
<keyword evidence="2" id="KW-1185">Reference proteome</keyword>